<evidence type="ECO:0000256" key="1">
    <source>
        <dbReference type="SAM" id="Phobius"/>
    </source>
</evidence>
<gene>
    <name evidence="2" type="ORF">PSECIP111951_04023</name>
</gene>
<name>A0ABM9GPL7_9GAMM</name>
<keyword evidence="1" id="KW-0472">Membrane</keyword>
<sequence length="35" mass="3933">MSVKEHCTNMLALAGNSFNFYLAAAAAIFWSFYEN</sequence>
<comment type="caution">
    <text evidence="2">The sequence shown here is derived from an EMBL/GenBank/DDBJ whole genome shotgun (WGS) entry which is preliminary data.</text>
</comment>
<keyword evidence="1" id="KW-1133">Transmembrane helix</keyword>
<organism evidence="2 3">
    <name type="scientific">Pseudoalteromonas holothuriae</name>
    <dbReference type="NCBI Taxonomy" id="2963714"/>
    <lineage>
        <taxon>Bacteria</taxon>
        <taxon>Pseudomonadati</taxon>
        <taxon>Pseudomonadota</taxon>
        <taxon>Gammaproteobacteria</taxon>
        <taxon>Alteromonadales</taxon>
        <taxon>Pseudoalteromonadaceae</taxon>
        <taxon>Pseudoalteromonas</taxon>
    </lineage>
</organism>
<keyword evidence="1" id="KW-0812">Transmembrane</keyword>
<dbReference type="Proteomes" id="UP001152485">
    <property type="component" value="Unassembled WGS sequence"/>
</dbReference>
<reference evidence="2 3" key="1">
    <citation type="submission" date="2022-07" db="EMBL/GenBank/DDBJ databases">
        <authorList>
            <person name="Criscuolo A."/>
        </authorList>
    </citation>
    <scope>NUCLEOTIDE SEQUENCE [LARGE SCALE GENOMIC DNA]</scope>
    <source>
        <strain evidence="3">CIP 111951</strain>
    </source>
</reference>
<accession>A0ABM9GPL7</accession>
<evidence type="ECO:0000313" key="3">
    <source>
        <dbReference type="Proteomes" id="UP001152485"/>
    </source>
</evidence>
<protein>
    <submittedName>
        <fullName evidence="2">Uncharacterized protein</fullName>
    </submittedName>
</protein>
<feature type="transmembrane region" description="Helical" evidence="1">
    <location>
        <begin position="12"/>
        <end position="33"/>
    </location>
</feature>
<proteinExistence type="predicted"/>
<evidence type="ECO:0000313" key="2">
    <source>
        <dbReference type="EMBL" id="CAH9068113.1"/>
    </source>
</evidence>
<dbReference type="EMBL" id="CAMAPD010000032">
    <property type="protein sequence ID" value="CAH9068113.1"/>
    <property type="molecule type" value="Genomic_DNA"/>
</dbReference>